<dbReference type="EMBL" id="JAMYQB010000003">
    <property type="protein sequence ID" value="MER9403693.1"/>
    <property type="molecule type" value="Genomic_DNA"/>
</dbReference>
<evidence type="ECO:0008006" key="3">
    <source>
        <dbReference type="Google" id="ProtNLM"/>
    </source>
</evidence>
<gene>
    <name evidence="1" type="ORF">NKI36_06475</name>
</gene>
<dbReference type="Proteomes" id="UP001433071">
    <property type="component" value="Unassembled WGS sequence"/>
</dbReference>
<proteinExistence type="predicted"/>
<name>A0ABV1YVB0_9HYPH</name>
<accession>A0ABV1YVB0</accession>
<dbReference type="RefSeq" id="WP_352556786.1">
    <property type="nucleotide sequence ID" value="NZ_JAMYQB010000003.1"/>
</dbReference>
<evidence type="ECO:0000313" key="2">
    <source>
        <dbReference type="Proteomes" id="UP001433071"/>
    </source>
</evidence>
<protein>
    <recommendedName>
        <fullName evidence="3">CdiI immunity protein domain-containing protein</fullName>
    </recommendedName>
</protein>
<sequence>MGKHFRDEQIEEFLRAYVARFPDVVERMEHVMLNPFDDNDELMSQNFREIYQLAQSMEFFTAYATHEPSAIHHLIRDVARRVSDGLGPMGSRKIKY</sequence>
<reference evidence="1 2" key="1">
    <citation type="journal article" date="2024" name="Proc. Natl. Acad. Sci. U.S.A.">
        <title>The evolutionary genomics of adaptation to stress in wild rhizobium bacteria.</title>
        <authorList>
            <person name="Kehlet-Delgado H."/>
            <person name="Montoya A.P."/>
            <person name="Jensen K.T."/>
            <person name="Wendlandt C.E."/>
            <person name="Dexheimer C."/>
            <person name="Roberts M."/>
            <person name="Torres Martinez L."/>
            <person name="Friesen M.L."/>
            <person name="Griffitts J.S."/>
            <person name="Porter S.S."/>
        </authorList>
    </citation>
    <scope>NUCLEOTIDE SEQUENCE [LARGE SCALE GENOMIC DNA]</scope>
    <source>
        <strain evidence="1 2">M0641</strain>
    </source>
</reference>
<comment type="caution">
    <text evidence="1">The sequence shown here is derived from an EMBL/GenBank/DDBJ whole genome shotgun (WGS) entry which is preliminary data.</text>
</comment>
<organism evidence="1 2">
    <name type="scientific">Mesorhizobium caraganae</name>
    <dbReference type="NCBI Taxonomy" id="483206"/>
    <lineage>
        <taxon>Bacteria</taxon>
        <taxon>Pseudomonadati</taxon>
        <taxon>Pseudomonadota</taxon>
        <taxon>Alphaproteobacteria</taxon>
        <taxon>Hyphomicrobiales</taxon>
        <taxon>Phyllobacteriaceae</taxon>
        <taxon>Mesorhizobium</taxon>
    </lineage>
</organism>
<evidence type="ECO:0000313" key="1">
    <source>
        <dbReference type="EMBL" id="MER9403693.1"/>
    </source>
</evidence>
<keyword evidence="2" id="KW-1185">Reference proteome</keyword>